<evidence type="ECO:0000313" key="4">
    <source>
        <dbReference type="Proteomes" id="UP000298355"/>
    </source>
</evidence>
<dbReference type="RefSeq" id="WP_134362131.1">
    <property type="nucleotide sequence ID" value="NZ_SOGJ01000007.1"/>
</dbReference>
<reference evidence="3 4" key="1">
    <citation type="submission" date="2019-03" db="EMBL/GenBank/DDBJ databases">
        <title>Genomics of glacier-inhabiting Cryobacterium strains.</title>
        <authorList>
            <person name="Liu Q."/>
            <person name="Xin Y.-H."/>
        </authorList>
    </citation>
    <scope>NUCLEOTIDE SEQUENCE [LARGE SCALE GENOMIC DNA]</scope>
    <source>
        <strain evidence="3 4">TMT4-23</strain>
    </source>
</reference>
<feature type="compositionally biased region" description="Low complexity" evidence="1">
    <location>
        <begin position="40"/>
        <end position="57"/>
    </location>
</feature>
<comment type="caution">
    <text evidence="3">The sequence shown here is derived from an EMBL/GenBank/DDBJ whole genome shotgun (WGS) entry which is preliminary data.</text>
</comment>
<sequence length="161" mass="16288">MNLHKIAATLTLTIAVSVGVSGCAGSMAGPQPDGQADGQAGSSASPATPAAGEASTPAVTPGAYIDYSDGIIAKTEGTKVLFFHASWCPNCRALEKDINAGPIPAGLTIIKVDFDNSADLRRQYGVTLQTTVVYVDDDGSELGKAILAEDPSVDALIAAAP</sequence>
<keyword evidence="4" id="KW-1185">Reference proteome</keyword>
<evidence type="ECO:0000259" key="2">
    <source>
        <dbReference type="PROSITE" id="PS51352"/>
    </source>
</evidence>
<dbReference type="PROSITE" id="PS51257">
    <property type="entry name" value="PROKAR_LIPOPROTEIN"/>
    <property type="match status" value="1"/>
</dbReference>
<feature type="domain" description="Thioredoxin" evidence="2">
    <location>
        <begin position="44"/>
        <end position="161"/>
    </location>
</feature>
<dbReference type="Gene3D" id="3.40.30.10">
    <property type="entry name" value="Glutaredoxin"/>
    <property type="match status" value="1"/>
</dbReference>
<dbReference type="InterPro" id="IPR013766">
    <property type="entry name" value="Thioredoxin_domain"/>
</dbReference>
<dbReference type="PROSITE" id="PS51352">
    <property type="entry name" value="THIOREDOXIN_2"/>
    <property type="match status" value="1"/>
</dbReference>
<name>A0ABY2J870_9MICO</name>
<dbReference type="Proteomes" id="UP000298355">
    <property type="component" value="Unassembled WGS sequence"/>
</dbReference>
<gene>
    <name evidence="3" type="ORF">E3O65_02255</name>
</gene>
<dbReference type="Pfam" id="PF00085">
    <property type="entry name" value="Thioredoxin"/>
    <property type="match status" value="1"/>
</dbReference>
<feature type="region of interest" description="Disordered" evidence="1">
    <location>
        <begin position="28"/>
        <end position="57"/>
    </location>
</feature>
<dbReference type="EMBL" id="SOGJ01000007">
    <property type="protein sequence ID" value="TFD01137.1"/>
    <property type="molecule type" value="Genomic_DNA"/>
</dbReference>
<dbReference type="InterPro" id="IPR036249">
    <property type="entry name" value="Thioredoxin-like_sf"/>
</dbReference>
<evidence type="ECO:0000313" key="3">
    <source>
        <dbReference type="EMBL" id="TFD01137.1"/>
    </source>
</evidence>
<protein>
    <recommendedName>
        <fullName evidence="2">Thioredoxin domain-containing protein</fullName>
    </recommendedName>
</protein>
<proteinExistence type="predicted"/>
<dbReference type="SUPFAM" id="SSF52833">
    <property type="entry name" value="Thioredoxin-like"/>
    <property type="match status" value="1"/>
</dbReference>
<organism evidence="3 4">
    <name type="scientific">Cryobacterium breve</name>
    <dbReference type="NCBI Taxonomy" id="1259258"/>
    <lineage>
        <taxon>Bacteria</taxon>
        <taxon>Bacillati</taxon>
        <taxon>Actinomycetota</taxon>
        <taxon>Actinomycetes</taxon>
        <taxon>Micrococcales</taxon>
        <taxon>Microbacteriaceae</taxon>
        <taxon>Cryobacterium</taxon>
    </lineage>
</organism>
<accession>A0ABY2J870</accession>
<evidence type="ECO:0000256" key="1">
    <source>
        <dbReference type="SAM" id="MobiDB-lite"/>
    </source>
</evidence>
<dbReference type="CDD" id="cd02947">
    <property type="entry name" value="TRX_family"/>
    <property type="match status" value="1"/>
</dbReference>